<dbReference type="InterPro" id="IPR000725">
    <property type="entry name" value="Olfact_rcpt"/>
</dbReference>
<evidence type="ECO:0000256" key="2">
    <source>
        <dbReference type="ARBA" id="ARBA00022692"/>
    </source>
</evidence>
<feature type="domain" description="G-protein coupled receptors family 1 profile" evidence="10">
    <location>
        <begin position="39"/>
        <end position="287"/>
    </location>
</feature>
<keyword evidence="2 8" id="KW-0812">Transmembrane</keyword>
<evidence type="ECO:0000256" key="4">
    <source>
        <dbReference type="ARBA" id="ARBA00023040"/>
    </source>
</evidence>
<dbReference type="PROSITE" id="PS50262">
    <property type="entry name" value="G_PROTEIN_RECEP_F1_2"/>
    <property type="match status" value="1"/>
</dbReference>
<dbReference type="Pfam" id="PF13853">
    <property type="entry name" value="7tm_4"/>
    <property type="match status" value="1"/>
</dbReference>
<keyword evidence="4 8" id="KW-0297">G-protein coupled receptor</keyword>
<dbReference type="GO" id="GO:0004930">
    <property type="term" value="F:G protein-coupled receptor activity"/>
    <property type="evidence" value="ECO:0007669"/>
    <property type="project" value="UniProtKB-KW"/>
</dbReference>
<keyword evidence="9" id="KW-1003">Cell membrane</keyword>
<reference evidence="11" key="1">
    <citation type="submission" date="2025-08" db="UniProtKB">
        <authorList>
            <consortium name="Ensembl"/>
        </authorList>
    </citation>
    <scope>IDENTIFICATION</scope>
</reference>
<dbReference type="PRINTS" id="PR00237">
    <property type="entry name" value="GPCRRHODOPSN"/>
</dbReference>
<keyword evidence="9" id="KW-0716">Sensory transduction</keyword>
<dbReference type="Gene3D" id="1.20.1070.10">
    <property type="entry name" value="Rhodopsin 7-helix transmembrane proteins"/>
    <property type="match status" value="1"/>
</dbReference>
<comment type="subcellular location">
    <subcellularLocation>
        <location evidence="9">Cell membrane</location>
        <topology evidence="9">Multi-pass membrane protein</topology>
    </subcellularLocation>
    <subcellularLocation>
        <location evidence="1">Membrane</location>
        <topology evidence="1">Multi-pass membrane protein</topology>
    </subcellularLocation>
</comment>
<reference evidence="11" key="2">
    <citation type="submission" date="2025-09" db="UniProtKB">
        <authorList>
            <consortium name="Ensembl"/>
        </authorList>
    </citation>
    <scope>IDENTIFICATION</scope>
</reference>
<dbReference type="Ensembl" id="ENSSMRT00000020432.1">
    <property type="protein sequence ID" value="ENSSMRP00000017450.1"/>
    <property type="gene ID" value="ENSSMRG00000013590.1"/>
</dbReference>
<dbReference type="SUPFAM" id="SSF81321">
    <property type="entry name" value="Family A G protein-coupled receptor-like"/>
    <property type="match status" value="1"/>
</dbReference>
<evidence type="ECO:0000256" key="1">
    <source>
        <dbReference type="ARBA" id="ARBA00004141"/>
    </source>
</evidence>
<feature type="transmembrane region" description="Helical" evidence="9">
    <location>
        <begin position="196"/>
        <end position="222"/>
    </location>
</feature>
<protein>
    <recommendedName>
        <fullName evidence="9">Olfactory receptor</fullName>
    </recommendedName>
</protein>
<dbReference type="Proteomes" id="UP000694421">
    <property type="component" value="Unplaced"/>
</dbReference>
<keyword evidence="12" id="KW-1185">Reference proteome</keyword>
<dbReference type="FunFam" id="1.20.1070.10:FF:000003">
    <property type="entry name" value="Olfactory receptor"/>
    <property type="match status" value="1"/>
</dbReference>
<feature type="transmembrane region" description="Helical" evidence="9">
    <location>
        <begin position="143"/>
        <end position="167"/>
    </location>
</feature>
<evidence type="ECO:0000259" key="10">
    <source>
        <dbReference type="PROSITE" id="PS50262"/>
    </source>
</evidence>
<evidence type="ECO:0000256" key="7">
    <source>
        <dbReference type="ARBA" id="ARBA00023224"/>
    </source>
</evidence>
<feature type="transmembrane region" description="Helical" evidence="9">
    <location>
        <begin position="269"/>
        <end position="289"/>
    </location>
</feature>
<proteinExistence type="inferred from homology"/>
<evidence type="ECO:0000256" key="8">
    <source>
        <dbReference type="RuleBase" id="RU000688"/>
    </source>
</evidence>
<dbReference type="GeneTree" id="ENSGT00940000154333"/>
<dbReference type="CDD" id="cd15230">
    <property type="entry name" value="7tmA_OR5-like"/>
    <property type="match status" value="1"/>
</dbReference>
<evidence type="ECO:0000256" key="5">
    <source>
        <dbReference type="ARBA" id="ARBA00023136"/>
    </source>
</evidence>
<keyword evidence="6 8" id="KW-0675">Receptor</keyword>
<comment type="similarity">
    <text evidence="8">Belongs to the G-protein coupled receptor 1 family.</text>
</comment>
<dbReference type="PROSITE" id="PS00237">
    <property type="entry name" value="G_PROTEIN_RECEP_F1_1"/>
    <property type="match status" value="1"/>
</dbReference>
<organism evidence="11 12">
    <name type="scientific">Salvator merianae</name>
    <name type="common">Argentine black and white tegu</name>
    <name type="synonym">Tupinambis merianae</name>
    <dbReference type="NCBI Taxonomy" id="96440"/>
    <lineage>
        <taxon>Eukaryota</taxon>
        <taxon>Metazoa</taxon>
        <taxon>Chordata</taxon>
        <taxon>Craniata</taxon>
        <taxon>Vertebrata</taxon>
        <taxon>Euteleostomi</taxon>
        <taxon>Lepidosauria</taxon>
        <taxon>Squamata</taxon>
        <taxon>Bifurcata</taxon>
        <taxon>Unidentata</taxon>
        <taxon>Episquamata</taxon>
        <taxon>Laterata</taxon>
        <taxon>Teiioidea</taxon>
        <taxon>Teiidae</taxon>
        <taxon>Salvator</taxon>
    </lineage>
</organism>
<evidence type="ECO:0000256" key="9">
    <source>
        <dbReference type="RuleBase" id="RU363047"/>
    </source>
</evidence>
<dbReference type="InterPro" id="IPR017452">
    <property type="entry name" value="GPCR_Rhodpsn_7TM"/>
</dbReference>
<feature type="transmembrane region" description="Helical" evidence="9">
    <location>
        <begin position="234"/>
        <end position="257"/>
    </location>
</feature>
<keyword evidence="9" id="KW-0552">Olfaction</keyword>
<sequence length="325" mass="36430">MLNYTTVTEFILLGFTKNPILQLILFGLFLIIYIASLAGNITLIALICASSHLDTPMYFFIGNLSFLDLWYSSVYTPKILVNCISEDQSISFGGCASQFFFSAGLAYNAECYILAVMAYDRYVAICNPLLYSSIMSKSLCIRLLLASYIAGTTNAIIHTTATFSLYYCNSNLINHFFCDVPPLLEISCSDTYINEILLFAFAGFVEMSSLWIILVSYIFILATVLRMESGRLKAFSTCGSHFTGVTVFYGTVIFMYLRPTSAYALDQDKWASVFYTVVIPMLNPLIYSLRNKNVKEAVKKLINKKLNSCFCHFLNTSSLIIIGID</sequence>
<evidence type="ECO:0000256" key="3">
    <source>
        <dbReference type="ARBA" id="ARBA00022989"/>
    </source>
</evidence>
<keyword evidence="5 9" id="KW-0472">Membrane</keyword>
<name>A0A8D0DNN8_SALMN</name>
<dbReference type="GO" id="GO:0004984">
    <property type="term" value="F:olfactory receptor activity"/>
    <property type="evidence" value="ECO:0007669"/>
    <property type="project" value="InterPro"/>
</dbReference>
<accession>A0A8D0DNN8</accession>
<dbReference type="GO" id="GO:0005886">
    <property type="term" value="C:plasma membrane"/>
    <property type="evidence" value="ECO:0007669"/>
    <property type="project" value="UniProtKB-SubCell"/>
</dbReference>
<dbReference type="AlphaFoldDB" id="A0A8D0DNN8"/>
<dbReference type="InterPro" id="IPR000276">
    <property type="entry name" value="GPCR_Rhodpsn"/>
</dbReference>
<dbReference type="PANTHER" id="PTHR48018">
    <property type="entry name" value="OLFACTORY RECEPTOR"/>
    <property type="match status" value="1"/>
</dbReference>
<evidence type="ECO:0000256" key="6">
    <source>
        <dbReference type="ARBA" id="ARBA00023170"/>
    </source>
</evidence>
<dbReference type="PRINTS" id="PR00245">
    <property type="entry name" value="OLFACTORYR"/>
</dbReference>
<feature type="transmembrane region" description="Helical" evidence="9">
    <location>
        <begin position="20"/>
        <end position="49"/>
    </location>
</feature>
<keyword evidence="3 9" id="KW-1133">Transmembrane helix</keyword>
<evidence type="ECO:0000313" key="12">
    <source>
        <dbReference type="Proteomes" id="UP000694421"/>
    </source>
</evidence>
<evidence type="ECO:0000313" key="11">
    <source>
        <dbReference type="Ensembl" id="ENSSMRP00000017450.1"/>
    </source>
</evidence>
<keyword evidence="7 8" id="KW-0807">Transducer</keyword>